<comment type="caution">
    <text evidence="1">The sequence shown here is derived from an EMBL/GenBank/DDBJ whole genome shotgun (WGS) entry which is preliminary data.</text>
</comment>
<organism evidence="1 2">
    <name type="scientific">Flavobacterium plurextorum</name>
    <dbReference type="NCBI Taxonomy" id="1114867"/>
    <lineage>
        <taxon>Bacteria</taxon>
        <taxon>Pseudomonadati</taxon>
        <taxon>Bacteroidota</taxon>
        <taxon>Flavobacteriia</taxon>
        <taxon>Flavobacteriales</taxon>
        <taxon>Flavobacteriaceae</taxon>
        <taxon>Flavobacterium</taxon>
    </lineage>
</organism>
<name>A0ABX4CVL8_9FLAO</name>
<evidence type="ECO:0000313" key="1">
    <source>
        <dbReference type="EMBL" id="OXB08881.1"/>
    </source>
</evidence>
<dbReference type="EMBL" id="MUHD01000014">
    <property type="protein sequence ID" value="OXB08881.1"/>
    <property type="molecule type" value="Genomic_DNA"/>
</dbReference>
<reference evidence="1 2" key="1">
    <citation type="submission" date="2016-11" db="EMBL/GenBank/DDBJ databases">
        <title>Whole genomes of Flavobacteriaceae.</title>
        <authorList>
            <person name="Stine C."/>
            <person name="Li C."/>
            <person name="Tadesse D."/>
        </authorList>
    </citation>
    <scope>NUCLEOTIDE SEQUENCE [LARGE SCALE GENOMIC DNA]</scope>
    <source>
        <strain evidence="1 2">CCUG 60112</strain>
    </source>
</reference>
<evidence type="ECO:0000313" key="2">
    <source>
        <dbReference type="Proteomes" id="UP000198381"/>
    </source>
</evidence>
<accession>A0ABX4CVL8</accession>
<keyword evidence="2" id="KW-1185">Reference proteome</keyword>
<sequence length="157" mass="18398">MILIGQKNNFYGESGKQYYKLKVDKATYDLLKVQDDTIFFKVGIQGNSSYSNGIMTIKNLYYPVKDELWFQNDYQKQDNLNYNLNKMIGLDIQSSIKINKLNIITKPFIGHSKVEMKKIFWEDEVIREASNFIWFKSGIVFYFDSDGGFTNADYNKT</sequence>
<protein>
    <submittedName>
        <fullName evidence="1">Uncharacterized protein</fullName>
    </submittedName>
</protein>
<gene>
    <name evidence="1" type="ORF">B0A81_06885</name>
</gene>
<dbReference type="Proteomes" id="UP000198381">
    <property type="component" value="Unassembled WGS sequence"/>
</dbReference>
<proteinExistence type="predicted"/>